<reference evidence="3 4" key="1">
    <citation type="submission" date="2023-10" db="EMBL/GenBank/DDBJ databases">
        <title>Comparative genomics analysis reveals potential genetic determinants of host preference in Cryptosporidium xiaoi.</title>
        <authorList>
            <person name="Xiao L."/>
            <person name="Li J."/>
        </authorList>
    </citation>
    <scope>NUCLEOTIDE SEQUENCE [LARGE SCALE GENOMIC DNA]</scope>
    <source>
        <strain evidence="3 4">52996</strain>
    </source>
</reference>
<sequence length="169" mass="19837">MLIKKGIIFFIKTVLILSTLDHFKKNKNENSIPSLNYVSFIGYKKNAWDIINENYEAHGNQVKRDDRPIHFSWYKLDLEYEAPFTSQINQLTLVVLIVVVLICVILSLFCCYYSIPKEEDYVKTESGAIYFENEDRPEEYIPLYRKNAEIRRYIATGVYGRSETNDSIV</sequence>
<comment type="caution">
    <text evidence="3">The sequence shown here is derived from an EMBL/GenBank/DDBJ whole genome shotgun (WGS) entry which is preliminary data.</text>
</comment>
<proteinExistence type="predicted"/>
<organism evidence="3 4">
    <name type="scientific">Cryptosporidium xiaoi</name>
    <dbReference type="NCBI Taxonomy" id="659607"/>
    <lineage>
        <taxon>Eukaryota</taxon>
        <taxon>Sar</taxon>
        <taxon>Alveolata</taxon>
        <taxon>Apicomplexa</taxon>
        <taxon>Conoidasida</taxon>
        <taxon>Coccidia</taxon>
        <taxon>Eucoccidiorida</taxon>
        <taxon>Eimeriorina</taxon>
        <taxon>Cryptosporidiidae</taxon>
        <taxon>Cryptosporidium</taxon>
    </lineage>
</organism>
<keyword evidence="1" id="KW-0472">Membrane</keyword>
<keyword evidence="1" id="KW-1133">Transmembrane helix</keyword>
<keyword evidence="4" id="KW-1185">Reference proteome</keyword>
<accession>A0AAV9XXZ0</accession>
<feature type="chain" id="PRO_5043855399" evidence="2">
    <location>
        <begin position="19"/>
        <end position="169"/>
    </location>
</feature>
<dbReference type="AlphaFoldDB" id="A0AAV9XXZ0"/>
<feature type="signal peptide" evidence="2">
    <location>
        <begin position="1"/>
        <end position="18"/>
    </location>
</feature>
<name>A0AAV9XXZ0_9CRYT</name>
<evidence type="ECO:0000256" key="2">
    <source>
        <dbReference type="SAM" id="SignalP"/>
    </source>
</evidence>
<keyword evidence="1" id="KW-0812">Transmembrane</keyword>
<dbReference type="Proteomes" id="UP001311799">
    <property type="component" value="Unassembled WGS sequence"/>
</dbReference>
<gene>
    <name evidence="3" type="ORF">RS030_213349</name>
</gene>
<feature type="transmembrane region" description="Helical" evidence="1">
    <location>
        <begin position="93"/>
        <end position="115"/>
    </location>
</feature>
<evidence type="ECO:0000313" key="4">
    <source>
        <dbReference type="Proteomes" id="UP001311799"/>
    </source>
</evidence>
<evidence type="ECO:0000313" key="3">
    <source>
        <dbReference type="EMBL" id="KAK6589363.1"/>
    </source>
</evidence>
<protein>
    <submittedName>
        <fullName evidence="3">Uncharacterized protein</fullName>
    </submittedName>
</protein>
<keyword evidence="2" id="KW-0732">Signal</keyword>
<dbReference type="EMBL" id="JAWDEY010000013">
    <property type="protein sequence ID" value="KAK6589363.1"/>
    <property type="molecule type" value="Genomic_DNA"/>
</dbReference>
<evidence type="ECO:0000256" key="1">
    <source>
        <dbReference type="SAM" id="Phobius"/>
    </source>
</evidence>